<dbReference type="GO" id="GO:0008168">
    <property type="term" value="F:methyltransferase activity"/>
    <property type="evidence" value="ECO:0007669"/>
    <property type="project" value="TreeGrafter"/>
</dbReference>
<organism evidence="2 3">
    <name type="scientific">Escovopsis weberi</name>
    <dbReference type="NCBI Taxonomy" id="150374"/>
    <lineage>
        <taxon>Eukaryota</taxon>
        <taxon>Fungi</taxon>
        <taxon>Dikarya</taxon>
        <taxon>Ascomycota</taxon>
        <taxon>Pezizomycotina</taxon>
        <taxon>Sordariomycetes</taxon>
        <taxon>Hypocreomycetidae</taxon>
        <taxon>Hypocreales</taxon>
        <taxon>Hypocreaceae</taxon>
        <taxon>Escovopsis</taxon>
    </lineage>
</organism>
<dbReference type="Proteomes" id="UP000053831">
    <property type="component" value="Unassembled WGS sequence"/>
</dbReference>
<dbReference type="SUPFAM" id="SSF53335">
    <property type="entry name" value="S-adenosyl-L-methionine-dependent methyltransferases"/>
    <property type="match status" value="1"/>
</dbReference>
<sequence>MSSIFNYTFENGRRYHAFRSGQYVLPNDEQEQERLNIHHHLWRLLLGDRLFISPLPAADTNPELFILDLGTGTGIWAMDMADEYLGSTVYGVDLSPIQPEWVPNNCRFFVDDYEDRWTYAEDEKFDFIHGRALGGTSSNWPQFYSQALEHLKPGGWIEMQEYDSWVTSDDDSCERAPWTTAWCRLLQEASGKHGRSNCVSHFHKQWIMDAGFECVEEKVFRIPIGTWGRDPPLKELGSLEQVNVLMAADAQSLALLTRVLHYSEDQARVLIEGVKREFRSPDLRLLTTYRFICGRKPLTSTNAPETPF</sequence>
<proteinExistence type="inferred from homology"/>
<comment type="caution">
    <text evidence="2">The sequence shown here is derived from an EMBL/GenBank/DDBJ whole genome shotgun (WGS) entry which is preliminary data.</text>
</comment>
<evidence type="ECO:0000256" key="1">
    <source>
        <dbReference type="ARBA" id="ARBA00038158"/>
    </source>
</evidence>
<gene>
    <name evidence="2" type="ORF">ESCO_005634</name>
</gene>
<dbReference type="Gene3D" id="3.40.50.150">
    <property type="entry name" value="Vaccinia Virus protein VP39"/>
    <property type="match status" value="1"/>
</dbReference>
<dbReference type="InterPro" id="IPR029063">
    <property type="entry name" value="SAM-dependent_MTases_sf"/>
</dbReference>
<dbReference type="OrthoDB" id="2013972at2759"/>
<dbReference type="STRING" id="150374.A0A0M8MUW5"/>
<dbReference type="EMBL" id="LGSR01000019">
    <property type="protein sequence ID" value="KOS19876.1"/>
    <property type="molecule type" value="Genomic_DNA"/>
</dbReference>
<accession>A0A0M8MUW5</accession>
<dbReference type="PANTHER" id="PTHR43591:SF24">
    <property type="entry name" value="2-METHOXY-6-POLYPRENYL-1,4-BENZOQUINOL METHYLASE, MITOCHONDRIAL"/>
    <property type="match status" value="1"/>
</dbReference>
<dbReference type="CDD" id="cd02440">
    <property type="entry name" value="AdoMet_MTases"/>
    <property type="match status" value="1"/>
</dbReference>
<name>A0A0M8MUW5_ESCWE</name>
<dbReference type="AlphaFoldDB" id="A0A0M8MUW5"/>
<comment type="similarity">
    <text evidence="1">Belongs to the methyltransferase superfamily. LaeA methyltransferase family.</text>
</comment>
<evidence type="ECO:0000313" key="2">
    <source>
        <dbReference type="EMBL" id="KOS19876.1"/>
    </source>
</evidence>
<keyword evidence="3" id="KW-1185">Reference proteome</keyword>
<protein>
    <submittedName>
        <fullName evidence="2">Uncharacterized protein</fullName>
    </submittedName>
</protein>
<evidence type="ECO:0000313" key="3">
    <source>
        <dbReference type="Proteomes" id="UP000053831"/>
    </source>
</evidence>
<reference evidence="2 3" key="1">
    <citation type="submission" date="2015-07" db="EMBL/GenBank/DDBJ databases">
        <title>The genome of the fungus Escovopsis weberi, a specialized disease agent of ant agriculture.</title>
        <authorList>
            <person name="de Man T.J."/>
            <person name="Stajich J.E."/>
            <person name="Kubicek C.P."/>
            <person name="Chenthamara K."/>
            <person name="Atanasova L."/>
            <person name="Druzhinina I.S."/>
            <person name="Birnbaum S."/>
            <person name="Barribeau S.M."/>
            <person name="Teiling C."/>
            <person name="Suen G."/>
            <person name="Currie C."/>
            <person name="Gerardo N.M."/>
        </authorList>
    </citation>
    <scope>NUCLEOTIDE SEQUENCE [LARGE SCALE GENOMIC DNA]</scope>
</reference>
<dbReference type="PANTHER" id="PTHR43591">
    <property type="entry name" value="METHYLTRANSFERASE"/>
    <property type="match status" value="1"/>
</dbReference>
<dbReference type="Pfam" id="PF13489">
    <property type="entry name" value="Methyltransf_23"/>
    <property type="match status" value="1"/>
</dbReference>